<name>A0A1V4GWX7_MORLA</name>
<dbReference type="AlphaFoldDB" id="A0A1V4GWX7"/>
<keyword evidence="1" id="KW-0732">Signal</keyword>
<dbReference type="GeneID" id="302269322"/>
<gene>
    <name evidence="2" type="ORF">B5J94_06115</name>
    <name evidence="3" type="ORF">NCTC7911_00675</name>
</gene>
<keyword evidence="5" id="KW-1185">Reference proteome</keyword>
<dbReference type="EMBL" id="UGQC01000001">
    <property type="protein sequence ID" value="STY99301.1"/>
    <property type="molecule type" value="Genomic_DNA"/>
</dbReference>
<proteinExistence type="predicted"/>
<evidence type="ECO:0000313" key="2">
    <source>
        <dbReference type="EMBL" id="OPH37145.1"/>
    </source>
</evidence>
<sequence length="167" mass="18888">MKKYLLGICLALSMQATAYVGATANFTKSIFDKIITYSIMDSLQEHDTAKQACAIDIVTSQTKSLAENYVNTALTKDELPLMDEFFDTSLGQDMIAWVEFGNMDDIDDLDKMFDFDKYPTGKYEKYRAVTDKYFDSNMIEQVFSDDVTLLGAFLVSAVKCNIFDSEQ</sequence>
<dbReference type="EMBL" id="MXAN01000039">
    <property type="protein sequence ID" value="OPH37145.1"/>
    <property type="molecule type" value="Genomic_DNA"/>
</dbReference>
<protein>
    <recommendedName>
        <fullName evidence="6">DUF2059 domain-containing protein</fullName>
    </recommendedName>
</protein>
<organism evidence="2 4">
    <name type="scientific">Moraxella lacunata</name>
    <dbReference type="NCBI Taxonomy" id="477"/>
    <lineage>
        <taxon>Bacteria</taxon>
        <taxon>Pseudomonadati</taxon>
        <taxon>Pseudomonadota</taxon>
        <taxon>Gammaproteobacteria</taxon>
        <taxon>Moraxellales</taxon>
        <taxon>Moraxellaceae</taxon>
        <taxon>Moraxella</taxon>
    </lineage>
</organism>
<reference evidence="2" key="2">
    <citation type="submission" date="2017-03" db="EMBL/GenBank/DDBJ databases">
        <authorList>
            <person name="Afonso C.L."/>
            <person name="Miller P.J."/>
            <person name="Scott M.A."/>
            <person name="Spackman E."/>
            <person name="Goraichik I."/>
            <person name="Dimitrov K.M."/>
            <person name="Suarez D.L."/>
            <person name="Swayne D.E."/>
        </authorList>
    </citation>
    <scope>NUCLEOTIDE SEQUENCE</scope>
    <source>
        <strain evidence="2">CCUG 4441</strain>
    </source>
</reference>
<evidence type="ECO:0000313" key="4">
    <source>
        <dbReference type="Proteomes" id="UP000191025"/>
    </source>
</evidence>
<evidence type="ECO:0000313" key="3">
    <source>
        <dbReference type="EMBL" id="STY99301.1"/>
    </source>
</evidence>
<dbReference type="Proteomes" id="UP000191025">
    <property type="component" value="Unassembled WGS sequence"/>
</dbReference>
<feature type="chain" id="PRO_5044566800" description="DUF2059 domain-containing protein" evidence="1">
    <location>
        <begin position="19"/>
        <end position="167"/>
    </location>
</feature>
<evidence type="ECO:0000256" key="1">
    <source>
        <dbReference type="SAM" id="SignalP"/>
    </source>
</evidence>
<evidence type="ECO:0000313" key="5">
    <source>
        <dbReference type="Proteomes" id="UP000254107"/>
    </source>
</evidence>
<accession>A0A1V4GWX7</accession>
<reference evidence="3 5" key="3">
    <citation type="submission" date="2018-06" db="EMBL/GenBank/DDBJ databases">
        <authorList>
            <consortium name="Pathogen Informatics"/>
            <person name="Doyle S."/>
        </authorList>
    </citation>
    <scope>NUCLEOTIDE SEQUENCE [LARGE SCALE GENOMIC DNA]</scope>
    <source>
        <strain evidence="3 5">NCTC7911</strain>
    </source>
</reference>
<evidence type="ECO:0008006" key="6">
    <source>
        <dbReference type="Google" id="ProtNLM"/>
    </source>
</evidence>
<reference evidence="4" key="1">
    <citation type="submission" date="2017-03" db="EMBL/GenBank/DDBJ databases">
        <title>Draft genome sequence of Moraxella equi CCUG 4950T type strain.</title>
        <authorList>
            <person name="Salva-Serra F."/>
            <person name="Engstrom-Jakobsson H."/>
            <person name="Thorell K."/>
            <person name="Jaen-Luchoro D."/>
            <person name="Gonzales-Siles L."/>
            <person name="Karlsson R."/>
            <person name="Yazdan S."/>
            <person name="Boulund F."/>
            <person name="Johnning A."/>
            <person name="Engstrand L."/>
            <person name="Kristiansson E."/>
            <person name="Moore E."/>
        </authorList>
    </citation>
    <scope>NUCLEOTIDE SEQUENCE [LARGE SCALE GENOMIC DNA]</scope>
    <source>
        <strain evidence="4">CCUG 4441</strain>
    </source>
</reference>
<dbReference type="Proteomes" id="UP000254107">
    <property type="component" value="Unassembled WGS sequence"/>
</dbReference>
<dbReference type="RefSeq" id="WP_062501473.1">
    <property type="nucleotide sequence ID" value="NZ_MXAN01000039.1"/>
</dbReference>
<feature type="signal peptide" evidence="1">
    <location>
        <begin position="1"/>
        <end position="18"/>
    </location>
</feature>